<evidence type="ECO:0008006" key="5">
    <source>
        <dbReference type="Google" id="ProtNLM"/>
    </source>
</evidence>
<gene>
    <name evidence="3" type="ORF">LMG32289_01511</name>
</gene>
<dbReference type="EMBL" id="CAJZAG010000002">
    <property type="protein sequence ID" value="CAG9167834.1"/>
    <property type="molecule type" value="Genomic_DNA"/>
</dbReference>
<protein>
    <recommendedName>
        <fullName evidence="5">Fimbrial assembly protein</fullName>
    </recommendedName>
</protein>
<evidence type="ECO:0000313" key="3">
    <source>
        <dbReference type="EMBL" id="CAG9167834.1"/>
    </source>
</evidence>
<evidence type="ECO:0000256" key="1">
    <source>
        <dbReference type="SAM" id="MobiDB-lite"/>
    </source>
</evidence>
<feature type="compositionally biased region" description="Low complexity" evidence="1">
    <location>
        <begin position="176"/>
        <end position="195"/>
    </location>
</feature>
<keyword evidence="2" id="KW-0472">Membrane</keyword>
<comment type="caution">
    <text evidence="3">The sequence shown here is derived from an EMBL/GenBank/DDBJ whole genome shotgun (WGS) entry which is preliminary data.</text>
</comment>
<name>A0ABN7Y5M8_9BURK</name>
<evidence type="ECO:0000256" key="2">
    <source>
        <dbReference type="SAM" id="Phobius"/>
    </source>
</evidence>
<accession>A0ABN7Y5M8</accession>
<reference evidence="3 4" key="1">
    <citation type="submission" date="2021-08" db="EMBL/GenBank/DDBJ databases">
        <authorList>
            <person name="Peeters C."/>
        </authorList>
    </citation>
    <scope>NUCLEOTIDE SEQUENCE [LARGE SCALE GENOMIC DNA]</scope>
    <source>
        <strain evidence="3 4">LMG 32289</strain>
    </source>
</reference>
<keyword evidence="2" id="KW-0812">Transmembrane</keyword>
<dbReference type="RefSeq" id="WP_223984058.1">
    <property type="nucleotide sequence ID" value="NZ_CAJZAG010000002.1"/>
</dbReference>
<dbReference type="Proteomes" id="UP000706525">
    <property type="component" value="Unassembled WGS sequence"/>
</dbReference>
<feature type="compositionally biased region" description="Pro residues" evidence="1">
    <location>
        <begin position="196"/>
        <end position="205"/>
    </location>
</feature>
<proteinExistence type="predicted"/>
<evidence type="ECO:0000313" key="4">
    <source>
        <dbReference type="Proteomes" id="UP000706525"/>
    </source>
</evidence>
<keyword evidence="4" id="KW-1185">Reference proteome</keyword>
<feature type="region of interest" description="Disordered" evidence="1">
    <location>
        <begin position="176"/>
        <end position="205"/>
    </location>
</feature>
<organism evidence="3 4">
    <name type="scientific">Cupriavidus pampae</name>
    <dbReference type="NCBI Taxonomy" id="659251"/>
    <lineage>
        <taxon>Bacteria</taxon>
        <taxon>Pseudomonadati</taxon>
        <taxon>Pseudomonadota</taxon>
        <taxon>Betaproteobacteria</taxon>
        <taxon>Burkholderiales</taxon>
        <taxon>Burkholderiaceae</taxon>
        <taxon>Cupriavidus</taxon>
    </lineage>
</organism>
<keyword evidence="2" id="KW-1133">Transmembrane helix</keyword>
<sequence>MKTAPVDFIRGNRPPAGPGLMAIAVGIALLVGALQYLAILQEHGRELDARDDAMAQQERERQAVSRAHRDLENPRAAELMAMQRYATEPARHLIERGWRPNIALLSLEVATATREINLVFETRTAQEALSFADYLESQPNTERMVVKRQVEKPGPPVKSVETALQVIWRAYKGMPATSDAAAPNDAPPSGASAAAAPPPAKEGAP</sequence>
<feature type="transmembrane region" description="Helical" evidence="2">
    <location>
        <begin position="20"/>
        <end position="40"/>
    </location>
</feature>